<dbReference type="Proteomes" id="UP000186268">
    <property type="component" value="Unassembled WGS sequence"/>
</dbReference>
<gene>
    <name evidence="1" type="ORF">Xedl_03817</name>
</gene>
<name>A0A1Q5TEQ5_9GAMM</name>
<dbReference type="OrthoDB" id="112290at2"/>
<dbReference type="EMBL" id="MKGQ01000077">
    <property type="protein sequence ID" value="OKO98675.1"/>
    <property type="molecule type" value="Genomic_DNA"/>
</dbReference>
<protein>
    <submittedName>
        <fullName evidence="1">Uncharacterized protein</fullName>
    </submittedName>
</protein>
<proteinExistence type="predicted"/>
<dbReference type="Pfam" id="PF08892">
    <property type="entry name" value="YqcI_YcgG"/>
    <property type="match status" value="1"/>
</dbReference>
<evidence type="ECO:0000313" key="1">
    <source>
        <dbReference type="EMBL" id="OKO98675.1"/>
    </source>
</evidence>
<organism evidence="1 2">
    <name type="scientific">Xenorhabdus eapokensis</name>
    <dbReference type="NCBI Taxonomy" id="1873482"/>
    <lineage>
        <taxon>Bacteria</taxon>
        <taxon>Pseudomonadati</taxon>
        <taxon>Pseudomonadota</taxon>
        <taxon>Gammaproteobacteria</taxon>
        <taxon>Enterobacterales</taxon>
        <taxon>Morganellaceae</taxon>
        <taxon>Xenorhabdus</taxon>
    </lineage>
</organism>
<dbReference type="InterPro" id="IPR014988">
    <property type="entry name" value="Uncharacterised_YqcI/YcgG"/>
</dbReference>
<dbReference type="RefSeq" id="WP_074025296.1">
    <property type="nucleotide sequence ID" value="NZ_CAWNAG010000188.1"/>
</dbReference>
<reference evidence="1 2" key="1">
    <citation type="submission" date="2016-09" db="EMBL/GenBank/DDBJ databases">
        <title>Xenorhabdus thuongxuanensis sp. nov. and Xenorhabdus eapokensis sp. nov., isolated from Steinernema species.</title>
        <authorList>
            <person name="Kaempfer P."/>
            <person name="Tobias N.J."/>
            <person name="Phan Ke L."/>
            <person name="Bode H.B."/>
            <person name="Glaeser S.P."/>
        </authorList>
    </citation>
    <scope>NUCLEOTIDE SEQUENCE [LARGE SCALE GENOMIC DNA]</scope>
    <source>
        <strain evidence="1 2">DL20</strain>
    </source>
</reference>
<sequence>MNNIRLLISQRTLSEKGTGWHKEVFDNLRNKLNDPDFPCVFSKRAFRKELLMFIFVENNSNEELNHLIEALKEFIAIERKWNKEIDTAYPLVVAFSKDAISANNIEGYHNYGWSILQKLHDNDVAPWPENVGIDPDAEGWSMCFDGMQLFINMSTPENKKRRSRNLGGHLIFIINPRERFDVIAGENLIGRKIRNNIRKRVANYDGMERARQLGSYATGALEWWQYGLNKIS</sequence>
<evidence type="ECO:0000313" key="2">
    <source>
        <dbReference type="Proteomes" id="UP000186268"/>
    </source>
</evidence>
<dbReference type="PANTHER" id="PTHR40045:SF1">
    <property type="entry name" value="YQCI_YCGG FAMILY PROTEIN"/>
    <property type="match status" value="1"/>
</dbReference>
<comment type="caution">
    <text evidence="1">The sequence shown here is derived from an EMBL/GenBank/DDBJ whole genome shotgun (WGS) entry which is preliminary data.</text>
</comment>
<dbReference type="PANTHER" id="PTHR40045">
    <property type="entry name" value="YCGG FAMILY PROTEIN"/>
    <property type="match status" value="1"/>
</dbReference>
<keyword evidence="2" id="KW-1185">Reference proteome</keyword>
<accession>A0A1Q5TEQ5</accession>
<dbReference type="AlphaFoldDB" id="A0A1Q5TEQ5"/>